<evidence type="ECO:0000313" key="1">
    <source>
        <dbReference type="EMBL" id="KAL2737038.1"/>
    </source>
</evidence>
<name>A0ABD2BW79_VESSQ</name>
<organism evidence="1 2">
    <name type="scientific">Vespula squamosa</name>
    <name type="common">Southern yellow jacket</name>
    <name type="synonym">Wasp</name>
    <dbReference type="NCBI Taxonomy" id="30214"/>
    <lineage>
        <taxon>Eukaryota</taxon>
        <taxon>Metazoa</taxon>
        <taxon>Ecdysozoa</taxon>
        <taxon>Arthropoda</taxon>
        <taxon>Hexapoda</taxon>
        <taxon>Insecta</taxon>
        <taxon>Pterygota</taxon>
        <taxon>Neoptera</taxon>
        <taxon>Endopterygota</taxon>
        <taxon>Hymenoptera</taxon>
        <taxon>Apocrita</taxon>
        <taxon>Aculeata</taxon>
        <taxon>Vespoidea</taxon>
        <taxon>Vespidae</taxon>
        <taxon>Vespinae</taxon>
        <taxon>Vespula</taxon>
    </lineage>
</organism>
<comment type="caution">
    <text evidence="1">The sequence shown here is derived from an EMBL/GenBank/DDBJ whole genome shotgun (WGS) entry which is preliminary data.</text>
</comment>
<dbReference type="AlphaFoldDB" id="A0ABD2BW79"/>
<dbReference type="EMBL" id="JAUDFV010000034">
    <property type="protein sequence ID" value="KAL2737038.1"/>
    <property type="molecule type" value="Genomic_DNA"/>
</dbReference>
<evidence type="ECO:0000313" key="2">
    <source>
        <dbReference type="Proteomes" id="UP001607302"/>
    </source>
</evidence>
<sequence>MAFRTFLVLIGNSINQHAGFKGKVSHKNLFHSINRDIILQAKSYLEYNPAKSLIIIIRLITIINGETQNYFLASPSQHEDSLQVIIHIRANISGTTYKSLCFIVDEHLYMNT</sequence>
<proteinExistence type="predicted"/>
<accession>A0ABD2BW79</accession>
<keyword evidence="2" id="KW-1185">Reference proteome</keyword>
<reference evidence="1 2" key="1">
    <citation type="journal article" date="2024" name="Ann. Entomol. Soc. Am.">
        <title>Genomic analyses of the southern and eastern yellowjacket wasps (Hymenoptera: Vespidae) reveal evolutionary signatures of social life.</title>
        <authorList>
            <person name="Catto M.A."/>
            <person name="Caine P.B."/>
            <person name="Orr S.E."/>
            <person name="Hunt B.G."/>
            <person name="Goodisman M.A.D."/>
        </authorList>
    </citation>
    <scope>NUCLEOTIDE SEQUENCE [LARGE SCALE GENOMIC DNA]</scope>
    <source>
        <strain evidence="1">233</strain>
        <tissue evidence="1">Head and thorax</tissue>
    </source>
</reference>
<feature type="non-terminal residue" evidence="1">
    <location>
        <position position="112"/>
    </location>
</feature>
<gene>
    <name evidence="1" type="ORF">V1478_002203</name>
</gene>
<protein>
    <submittedName>
        <fullName evidence="1">Uncharacterized protein</fullName>
    </submittedName>
</protein>
<dbReference type="Proteomes" id="UP001607302">
    <property type="component" value="Unassembled WGS sequence"/>
</dbReference>